<dbReference type="Proteomes" id="UP000475862">
    <property type="component" value="Unassembled WGS sequence"/>
</dbReference>
<comment type="caution">
    <text evidence="1">The sequence shown here is derived from an EMBL/GenBank/DDBJ whole genome shotgun (WGS) entry which is preliminary data.</text>
</comment>
<protein>
    <submittedName>
        <fullName evidence="1">Uncharacterized protein</fullName>
    </submittedName>
</protein>
<gene>
    <name evidence="1" type="ORF">AGLY_006229</name>
</gene>
<organism evidence="1 2">
    <name type="scientific">Aphis glycines</name>
    <name type="common">Soybean aphid</name>
    <dbReference type="NCBI Taxonomy" id="307491"/>
    <lineage>
        <taxon>Eukaryota</taxon>
        <taxon>Metazoa</taxon>
        <taxon>Ecdysozoa</taxon>
        <taxon>Arthropoda</taxon>
        <taxon>Hexapoda</taxon>
        <taxon>Insecta</taxon>
        <taxon>Pterygota</taxon>
        <taxon>Neoptera</taxon>
        <taxon>Paraneoptera</taxon>
        <taxon>Hemiptera</taxon>
        <taxon>Sternorrhyncha</taxon>
        <taxon>Aphidomorpha</taxon>
        <taxon>Aphidoidea</taxon>
        <taxon>Aphididae</taxon>
        <taxon>Aphidini</taxon>
        <taxon>Aphis</taxon>
        <taxon>Aphis</taxon>
    </lineage>
</organism>
<reference evidence="1 2" key="1">
    <citation type="submission" date="2019-08" db="EMBL/GenBank/DDBJ databases">
        <title>The genome of the soybean aphid Biotype 1, its phylome, world population structure and adaptation to the North American continent.</title>
        <authorList>
            <person name="Giordano R."/>
            <person name="Donthu R.K."/>
            <person name="Hernandez A.G."/>
            <person name="Wright C.L."/>
            <person name="Zimin A.V."/>
        </authorList>
    </citation>
    <scope>NUCLEOTIDE SEQUENCE [LARGE SCALE GENOMIC DNA]</scope>
    <source>
        <tissue evidence="1">Whole aphids</tissue>
    </source>
</reference>
<sequence>MRQIKVKIKLAVINHYIYLTEIFISQENYYLGNLIISFGRFKTYSNILPFFTTACKARTLGLFLNSSVTGIKDAIGTKILWKSTKMGAFGSFFTPELNTGLNGSNLLAGDSRFLGMGLKFGVLGMMFHSLAYTKINISNTALSYVLFKIHYHYVLEDMMSMQSFRGLLSQHLRFNTNFWITGMANEGSRMRCKKFDDMTKITKIGREREYGDVKNLKNHQFNHCLCTRNQIKIIKQAKLTNNVASIIKYIKCTQFKIIIQQHSSYTHWHRIKYCLFLNFQPLRVFLLNGFHVYYTNSYFAVLNIQHLKIAVLVLYAMYRIIPVMYVTSYQLKIYQKLLGYIFKPLHKFNEPAKWVSLNVRKEKYVYTKIALF</sequence>
<dbReference type="EMBL" id="VYZN01000018">
    <property type="protein sequence ID" value="KAE9537206.1"/>
    <property type="molecule type" value="Genomic_DNA"/>
</dbReference>
<accession>A0A6G0TQY2</accession>
<proteinExistence type="predicted"/>
<keyword evidence="2" id="KW-1185">Reference proteome</keyword>
<evidence type="ECO:0000313" key="2">
    <source>
        <dbReference type="Proteomes" id="UP000475862"/>
    </source>
</evidence>
<dbReference type="AlphaFoldDB" id="A0A6G0TQY2"/>
<name>A0A6G0TQY2_APHGL</name>
<evidence type="ECO:0000313" key="1">
    <source>
        <dbReference type="EMBL" id="KAE9537206.1"/>
    </source>
</evidence>